<evidence type="ECO:0000313" key="1">
    <source>
        <dbReference type="EMBL" id="CAI9158128.1"/>
    </source>
</evidence>
<gene>
    <name evidence="1" type="ORF">MRATA1EN1_LOCUS7090</name>
</gene>
<dbReference type="Proteomes" id="UP001176941">
    <property type="component" value="Chromosome 16"/>
</dbReference>
<name>A0ABN8Y980_RANTA</name>
<keyword evidence="2" id="KW-1185">Reference proteome</keyword>
<proteinExistence type="predicted"/>
<protein>
    <submittedName>
        <fullName evidence="1">Uncharacterized protein</fullName>
    </submittedName>
</protein>
<organism evidence="1 2">
    <name type="scientific">Rangifer tarandus platyrhynchus</name>
    <name type="common">Svalbard reindeer</name>
    <dbReference type="NCBI Taxonomy" id="3082113"/>
    <lineage>
        <taxon>Eukaryota</taxon>
        <taxon>Metazoa</taxon>
        <taxon>Chordata</taxon>
        <taxon>Craniata</taxon>
        <taxon>Vertebrata</taxon>
        <taxon>Euteleostomi</taxon>
        <taxon>Mammalia</taxon>
        <taxon>Eutheria</taxon>
        <taxon>Laurasiatheria</taxon>
        <taxon>Artiodactyla</taxon>
        <taxon>Ruminantia</taxon>
        <taxon>Pecora</taxon>
        <taxon>Cervidae</taxon>
        <taxon>Odocoileinae</taxon>
        <taxon>Rangifer</taxon>
    </lineage>
</organism>
<dbReference type="EMBL" id="OX459952">
    <property type="protein sequence ID" value="CAI9158128.1"/>
    <property type="molecule type" value="Genomic_DNA"/>
</dbReference>
<accession>A0ABN8Y980</accession>
<sequence>MLRWHPGDGAGQAFLAGAEVSFLPPACVQSQRCLGTGFQDRAVPGVPSRSPKLLKSLQHFCLARTGPGALAAAGTLGWEEDPGILASSGESQLCHYAGSVRRATVAPLLRSGAVALKLVGRGVTEPGVLS</sequence>
<reference evidence="1" key="1">
    <citation type="submission" date="2023-04" db="EMBL/GenBank/DDBJ databases">
        <authorList>
            <consortium name="ELIXIR-Norway"/>
        </authorList>
    </citation>
    <scope>NUCLEOTIDE SEQUENCE [LARGE SCALE GENOMIC DNA]</scope>
</reference>
<evidence type="ECO:0000313" key="2">
    <source>
        <dbReference type="Proteomes" id="UP001176941"/>
    </source>
</evidence>